<sequence length="289" mass="30631">MMDELVPRLAVLRALAADEHVTHAAESVGVPQPTVSRWLAALGTSLGAPVVVRSGRRVRLTRAGRLLCEAADRALATLEAGHRAAAEEVSPERGQVALGFLHLLGRSVVPALVSGFRESHPSVRFRLVQNSRQDILNHLVNGVVDLALVSPPPTDATFAHAVLREEELILVVPPGHRLAGRPSVRVAELAGEDFVGLEPGYGLRQITDDLCAEAGFTPTLAFEGQETETVRGLVAAGLGVALLPHADSPSGLPEIPLNPRAAREIALVWVADIPLPPAVRAFRDHALGV</sequence>
<dbReference type="SUPFAM" id="SSF53850">
    <property type="entry name" value="Periplasmic binding protein-like II"/>
    <property type="match status" value="1"/>
</dbReference>
<protein>
    <submittedName>
        <fullName evidence="6">DNA-binding transcriptional LysR family regulator</fullName>
    </submittedName>
</protein>
<organism evidence="6 7">
    <name type="scientific">Saccharothrix ecbatanensis</name>
    <dbReference type="NCBI Taxonomy" id="1105145"/>
    <lineage>
        <taxon>Bacteria</taxon>
        <taxon>Bacillati</taxon>
        <taxon>Actinomycetota</taxon>
        <taxon>Actinomycetes</taxon>
        <taxon>Pseudonocardiales</taxon>
        <taxon>Pseudonocardiaceae</taxon>
        <taxon>Saccharothrix</taxon>
    </lineage>
</organism>
<keyword evidence="3 6" id="KW-0238">DNA-binding</keyword>
<evidence type="ECO:0000259" key="5">
    <source>
        <dbReference type="PROSITE" id="PS50931"/>
    </source>
</evidence>
<proteinExistence type="inferred from homology"/>
<dbReference type="Gene3D" id="1.10.10.10">
    <property type="entry name" value="Winged helix-like DNA-binding domain superfamily/Winged helix DNA-binding domain"/>
    <property type="match status" value="1"/>
</dbReference>
<dbReference type="Gene3D" id="3.40.190.290">
    <property type="match status" value="1"/>
</dbReference>
<dbReference type="GO" id="GO:0032993">
    <property type="term" value="C:protein-DNA complex"/>
    <property type="evidence" value="ECO:0007669"/>
    <property type="project" value="TreeGrafter"/>
</dbReference>
<dbReference type="InterPro" id="IPR005119">
    <property type="entry name" value="LysR_subst-bd"/>
</dbReference>
<dbReference type="InterPro" id="IPR000847">
    <property type="entry name" value="LysR_HTH_N"/>
</dbReference>
<evidence type="ECO:0000256" key="3">
    <source>
        <dbReference type="ARBA" id="ARBA00023125"/>
    </source>
</evidence>
<evidence type="ECO:0000313" key="7">
    <source>
        <dbReference type="Proteomes" id="UP000552097"/>
    </source>
</evidence>
<dbReference type="PANTHER" id="PTHR30346">
    <property type="entry name" value="TRANSCRIPTIONAL DUAL REGULATOR HCAR-RELATED"/>
    <property type="match status" value="1"/>
</dbReference>
<dbReference type="AlphaFoldDB" id="A0A7W9HSN2"/>
<dbReference type="InterPro" id="IPR036388">
    <property type="entry name" value="WH-like_DNA-bd_sf"/>
</dbReference>
<dbReference type="CDD" id="cd08434">
    <property type="entry name" value="PBP2_GltC_like"/>
    <property type="match status" value="1"/>
</dbReference>
<reference evidence="6 7" key="1">
    <citation type="submission" date="2020-08" db="EMBL/GenBank/DDBJ databases">
        <title>Sequencing the genomes of 1000 actinobacteria strains.</title>
        <authorList>
            <person name="Klenk H.-P."/>
        </authorList>
    </citation>
    <scope>NUCLEOTIDE SEQUENCE [LARGE SCALE GENOMIC DNA]</scope>
    <source>
        <strain evidence="6 7">DSM 45486</strain>
    </source>
</reference>
<comment type="similarity">
    <text evidence="1">Belongs to the LysR transcriptional regulatory family.</text>
</comment>
<gene>
    <name evidence="6" type="ORF">F4560_007492</name>
</gene>
<keyword evidence="2" id="KW-0805">Transcription regulation</keyword>
<dbReference type="Proteomes" id="UP000552097">
    <property type="component" value="Unassembled WGS sequence"/>
</dbReference>
<dbReference type="PANTHER" id="PTHR30346:SF28">
    <property type="entry name" value="HTH-TYPE TRANSCRIPTIONAL REGULATOR CYNR"/>
    <property type="match status" value="1"/>
</dbReference>
<dbReference type="EMBL" id="JACHMO010000001">
    <property type="protein sequence ID" value="MBB5807724.1"/>
    <property type="molecule type" value="Genomic_DNA"/>
</dbReference>
<accession>A0A7W9HSN2</accession>
<dbReference type="Pfam" id="PF00126">
    <property type="entry name" value="HTH_1"/>
    <property type="match status" value="1"/>
</dbReference>
<evidence type="ECO:0000313" key="6">
    <source>
        <dbReference type="EMBL" id="MBB5807724.1"/>
    </source>
</evidence>
<evidence type="ECO:0000256" key="2">
    <source>
        <dbReference type="ARBA" id="ARBA00023015"/>
    </source>
</evidence>
<evidence type="ECO:0000256" key="1">
    <source>
        <dbReference type="ARBA" id="ARBA00009437"/>
    </source>
</evidence>
<dbReference type="PROSITE" id="PS50931">
    <property type="entry name" value="HTH_LYSR"/>
    <property type="match status" value="1"/>
</dbReference>
<dbReference type="SUPFAM" id="SSF46785">
    <property type="entry name" value="Winged helix' DNA-binding domain"/>
    <property type="match status" value="1"/>
</dbReference>
<feature type="domain" description="HTH lysR-type" evidence="5">
    <location>
        <begin position="9"/>
        <end position="61"/>
    </location>
</feature>
<keyword evidence="7" id="KW-1185">Reference proteome</keyword>
<dbReference type="InterPro" id="IPR036390">
    <property type="entry name" value="WH_DNA-bd_sf"/>
</dbReference>
<dbReference type="GO" id="GO:0003700">
    <property type="term" value="F:DNA-binding transcription factor activity"/>
    <property type="evidence" value="ECO:0007669"/>
    <property type="project" value="InterPro"/>
</dbReference>
<keyword evidence="4" id="KW-0804">Transcription</keyword>
<evidence type="ECO:0000256" key="4">
    <source>
        <dbReference type="ARBA" id="ARBA00023163"/>
    </source>
</evidence>
<dbReference type="GO" id="GO:0003677">
    <property type="term" value="F:DNA binding"/>
    <property type="evidence" value="ECO:0007669"/>
    <property type="project" value="UniProtKB-KW"/>
</dbReference>
<dbReference type="Pfam" id="PF03466">
    <property type="entry name" value="LysR_substrate"/>
    <property type="match status" value="1"/>
</dbReference>
<name>A0A7W9HSN2_9PSEU</name>
<comment type="caution">
    <text evidence="6">The sequence shown here is derived from an EMBL/GenBank/DDBJ whole genome shotgun (WGS) entry which is preliminary data.</text>
</comment>